<evidence type="ECO:0000313" key="3">
    <source>
        <dbReference type="Proteomes" id="UP000823123"/>
    </source>
</evidence>
<evidence type="ECO:0000313" key="2">
    <source>
        <dbReference type="EMBL" id="MBK1468657.1"/>
    </source>
</evidence>
<evidence type="ECO:0000256" key="1">
    <source>
        <dbReference type="SAM" id="Phobius"/>
    </source>
</evidence>
<sequence>MKEEAEKVKKHTIKTVFKDMIKEYRNDKKHYNTKIINLIFNFLKNSFKYLIKYIGFLIVIISVLSVFIYSLKDKSLVDLEKLKTGICIFFGVGIFLFYTLNMFCEVMTVFMIFDDVYSSENKRRLKKGFEKFFAGMIFYIYSEKIIFLIFEIFKIY</sequence>
<keyword evidence="3" id="KW-1185">Reference proteome</keyword>
<keyword evidence="1" id="KW-0472">Membrane</keyword>
<dbReference type="RefSeq" id="WP_201275611.1">
    <property type="nucleotide sequence ID" value="NZ_JACVDA010000011.1"/>
</dbReference>
<dbReference type="Proteomes" id="UP000823123">
    <property type="component" value="Unassembled WGS sequence"/>
</dbReference>
<protein>
    <submittedName>
        <fullName evidence="2">Uncharacterized protein</fullName>
    </submittedName>
</protein>
<feature type="transmembrane region" description="Helical" evidence="1">
    <location>
        <begin position="88"/>
        <end position="113"/>
    </location>
</feature>
<gene>
    <name evidence="2" type="ORF">IBJ83_04920</name>
</gene>
<comment type="caution">
    <text evidence="2">The sequence shown here is derived from an EMBL/GenBank/DDBJ whole genome shotgun (WGS) entry which is preliminary data.</text>
</comment>
<keyword evidence="1" id="KW-0812">Transmembrane</keyword>
<name>A0ABS1C960_9FIRM</name>
<feature type="transmembrane region" description="Helical" evidence="1">
    <location>
        <begin position="133"/>
        <end position="153"/>
    </location>
</feature>
<proteinExistence type="predicted"/>
<reference evidence="2 3" key="1">
    <citation type="submission" date="2020-09" db="EMBL/GenBank/DDBJ databases">
        <title>Parvimonas S3374 sp. nov.</title>
        <authorList>
            <person name="Buhl M."/>
        </authorList>
    </citation>
    <scope>NUCLEOTIDE SEQUENCE [LARGE SCALE GENOMIC DNA]</scope>
    <source>
        <strain evidence="2 3">S3374</strain>
    </source>
</reference>
<dbReference type="EMBL" id="JACVDA010000011">
    <property type="protein sequence ID" value="MBK1468657.1"/>
    <property type="molecule type" value="Genomic_DNA"/>
</dbReference>
<accession>A0ABS1C960</accession>
<organism evidence="2 3">
    <name type="scientific">Parvimonas parva</name>
    <dbReference type="NCBI Taxonomy" id="2769485"/>
    <lineage>
        <taxon>Bacteria</taxon>
        <taxon>Bacillati</taxon>
        <taxon>Bacillota</taxon>
        <taxon>Tissierellia</taxon>
        <taxon>Tissierellales</taxon>
        <taxon>Peptoniphilaceae</taxon>
        <taxon>Parvimonas</taxon>
    </lineage>
</organism>
<feature type="transmembrane region" description="Helical" evidence="1">
    <location>
        <begin position="50"/>
        <end position="68"/>
    </location>
</feature>
<keyword evidence="1" id="KW-1133">Transmembrane helix</keyword>